<feature type="domain" description="N-(5'phosphoribosyl) anthranilate isomerase (PRAI)" evidence="17">
    <location>
        <begin position="9"/>
        <end position="215"/>
    </location>
</feature>
<dbReference type="Gene3D" id="3.40.50.2020">
    <property type="match status" value="1"/>
</dbReference>
<evidence type="ECO:0000256" key="15">
    <source>
        <dbReference type="ARBA" id="ARBA00023235"/>
    </source>
</evidence>
<keyword evidence="12 16" id="KW-0822">Tryptophan biosynthesis</keyword>
<keyword evidence="11" id="KW-0547">Nucleotide-binding</keyword>
<dbReference type="InterPro" id="IPR001240">
    <property type="entry name" value="PRAI_dom"/>
</dbReference>
<name>A0A7J0CZP9_STRMI</name>
<keyword evidence="15 16" id="KW-0413">Isomerase</keyword>
<evidence type="ECO:0000256" key="10">
    <source>
        <dbReference type="ARBA" id="ARBA00022679"/>
    </source>
</evidence>
<comment type="pathway">
    <text evidence="3 16">Amino-acid biosynthesis; L-tryptophan biosynthesis; L-tryptophan from chorismate: step 3/5.</text>
</comment>
<dbReference type="CDD" id="cd00405">
    <property type="entry name" value="PRAI"/>
    <property type="match status" value="1"/>
</dbReference>
<organism evidence="19 20">
    <name type="scientific">Streptomyces microflavus</name>
    <name type="common">Streptomyces lipmanii</name>
    <dbReference type="NCBI Taxonomy" id="1919"/>
    <lineage>
        <taxon>Bacteria</taxon>
        <taxon>Bacillati</taxon>
        <taxon>Actinomycetota</taxon>
        <taxon>Actinomycetes</taxon>
        <taxon>Kitasatosporales</taxon>
        <taxon>Streptomycetaceae</taxon>
        <taxon>Streptomyces</taxon>
    </lineage>
</organism>
<dbReference type="SUPFAM" id="SSF53271">
    <property type="entry name" value="PRTase-like"/>
    <property type="match status" value="1"/>
</dbReference>
<evidence type="ECO:0000256" key="2">
    <source>
        <dbReference type="ARBA" id="ARBA00001946"/>
    </source>
</evidence>
<comment type="catalytic activity">
    <reaction evidence="1 16">
        <text>N-(5-phospho-beta-D-ribosyl)anthranilate = 1-(2-carboxyphenylamino)-1-deoxy-D-ribulose 5-phosphate</text>
        <dbReference type="Rhea" id="RHEA:21540"/>
        <dbReference type="ChEBI" id="CHEBI:18277"/>
        <dbReference type="ChEBI" id="CHEBI:58613"/>
        <dbReference type="EC" id="5.3.1.24"/>
    </reaction>
</comment>
<keyword evidence="13" id="KW-0342">GTP-binding</keyword>
<sequence>MYGLIQVAGVIDQSEADLIIEEGADWLGFALRLPAKNEDLSEADAAAIVKAIQPDNKGVIITYLTDADEIAAFCAEMGVGAIQLHGDVTPGELRRLRTLAPDLYVLKSLVVKSDNIDELREIVDTSAEWVDMFITDSFNPATGAKGATGLTHDWSVSAELVRISPKPLMMAGGLTPENVGAAIEAVRPAAVDSHTGLEDPTTRRKDRQKVRTFVQEARAAFARVAAEDGIHLLPQTNRLRALHSIVRDHQAKREDFVPAANRIIRGLLDAALDLLPYEPRDVRTPVGRTYHGLSPASRVYGVSIARAGDSMESELRLMAPETRLGKILIQRDKTTKLPHLHYAALPEGIDQGHVLLLDPMLATGGTALAAIGVLLDHGVPEEHIVFVNLLSAPEGIKAVHDRHPGVRIVTSSIEERLNEDAFMLPGIGDFGDRYFGTDIPA</sequence>
<proteinExistence type="inferred from homology"/>
<evidence type="ECO:0000256" key="5">
    <source>
        <dbReference type="ARBA" id="ARBA00009516"/>
    </source>
</evidence>
<dbReference type="Gene3D" id="3.20.20.70">
    <property type="entry name" value="Aldolase class I"/>
    <property type="match status" value="1"/>
</dbReference>
<evidence type="ECO:0000313" key="20">
    <source>
        <dbReference type="Proteomes" id="UP000498740"/>
    </source>
</evidence>
<evidence type="ECO:0000256" key="9">
    <source>
        <dbReference type="ARBA" id="ARBA00022676"/>
    </source>
</evidence>
<comment type="cofactor">
    <cofactor evidence="2">
        <name>Mg(2+)</name>
        <dbReference type="ChEBI" id="CHEBI:18420"/>
    </cofactor>
</comment>
<dbReference type="EMBL" id="BLWD01000001">
    <property type="protein sequence ID" value="GFN07970.1"/>
    <property type="molecule type" value="Genomic_DNA"/>
</dbReference>
<comment type="similarity">
    <text evidence="16">Belongs to the TrpF family.</text>
</comment>
<evidence type="ECO:0000256" key="14">
    <source>
        <dbReference type="ARBA" id="ARBA00023141"/>
    </source>
</evidence>
<comment type="similarity">
    <text evidence="5">Belongs to the UPRTase family.</text>
</comment>
<dbReference type="CDD" id="cd06223">
    <property type="entry name" value="PRTases_typeI"/>
    <property type="match status" value="1"/>
</dbReference>
<evidence type="ECO:0000256" key="16">
    <source>
        <dbReference type="HAMAP-Rule" id="MF_00135"/>
    </source>
</evidence>
<dbReference type="HAMAP" id="MF_00135">
    <property type="entry name" value="PRAI"/>
    <property type="match status" value="1"/>
</dbReference>
<gene>
    <name evidence="16" type="primary">trpF</name>
    <name evidence="19" type="ORF">Smic_65260</name>
</gene>
<reference evidence="19 20" key="1">
    <citation type="submission" date="2020-05" db="EMBL/GenBank/DDBJ databases">
        <title>Whole genome shotgun sequence of Streptomyces microflavus NBRC 13062.</title>
        <authorList>
            <person name="Komaki H."/>
            <person name="Tamura T."/>
        </authorList>
    </citation>
    <scope>NUCLEOTIDE SEQUENCE [LARGE SCALE GENOMIC DNA]</scope>
    <source>
        <strain evidence="19 20">NBRC 13062</strain>
    </source>
</reference>
<dbReference type="Proteomes" id="UP000498740">
    <property type="component" value="Unassembled WGS sequence"/>
</dbReference>
<comment type="caution">
    <text evidence="19">The sequence shown here is derived from an EMBL/GenBank/DDBJ whole genome shotgun (WGS) entry which is preliminary data.</text>
</comment>
<evidence type="ECO:0000256" key="4">
    <source>
        <dbReference type="ARBA" id="ARBA00005180"/>
    </source>
</evidence>
<protein>
    <recommendedName>
        <fullName evidence="6 16">N-(5'-phosphoribosyl)anthranilate isomerase</fullName>
        <shortName evidence="16">PRAI</shortName>
        <ecNumber evidence="16">5.3.1.24</ecNumber>
    </recommendedName>
</protein>
<keyword evidence="7" id="KW-0021">Allosteric enzyme</keyword>
<keyword evidence="9" id="KW-0328">Glycosyltransferase</keyword>
<comment type="pathway">
    <text evidence="4">Pyrimidine metabolism; UMP biosynthesis via salvage pathway; UMP from uracil: step 1/1.</text>
</comment>
<dbReference type="SUPFAM" id="SSF51366">
    <property type="entry name" value="Ribulose-phoshate binding barrel"/>
    <property type="match status" value="1"/>
</dbReference>
<evidence type="ECO:0000313" key="19">
    <source>
        <dbReference type="EMBL" id="GFN07970.1"/>
    </source>
</evidence>
<evidence type="ECO:0000256" key="1">
    <source>
        <dbReference type="ARBA" id="ARBA00001164"/>
    </source>
</evidence>
<dbReference type="GO" id="GO:0005525">
    <property type="term" value="F:GTP binding"/>
    <property type="evidence" value="ECO:0007669"/>
    <property type="project" value="UniProtKB-KW"/>
</dbReference>
<dbReference type="GO" id="GO:0000162">
    <property type="term" value="P:L-tryptophan biosynthetic process"/>
    <property type="evidence" value="ECO:0007669"/>
    <property type="project" value="UniProtKB-UniRule"/>
</dbReference>
<dbReference type="InterPro" id="IPR000836">
    <property type="entry name" value="PRTase_dom"/>
</dbReference>
<dbReference type="UniPathway" id="UPA00035">
    <property type="reaction ID" value="UER00042"/>
</dbReference>
<evidence type="ECO:0000259" key="18">
    <source>
        <dbReference type="Pfam" id="PF14681"/>
    </source>
</evidence>
<accession>A0A7J0CZP9</accession>
<dbReference type="AlphaFoldDB" id="A0A7J0CZP9"/>
<evidence type="ECO:0000256" key="12">
    <source>
        <dbReference type="ARBA" id="ARBA00022822"/>
    </source>
</evidence>
<feature type="domain" description="Phosphoribosyltransferase" evidence="18">
    <location>
        <begin position="234"/>
        <end position="437"/>
    </location>
</feature>
<keyword evidence="10" id="KW-0808">Transferase</keyword>
<dbReference type="InterPro" id="IPR044643">
    <property type="entry name" value="TrpF_fam"/>
</dbReference>
<dbReference type="InterPro" id="IPR011060">
    <property type="entry name" value="RibuloseP-bd_barrel"/>
</dbReference>
<evidence type="ECO:0000256" key="3">
    <source>
        <dbReference type="ARBA" id="ARBA00004664"/>
    </source>
</evidence>
<evidence type="ECO:0000256" key="13">
    <source>
        <dbReference type="ARBA" id="ARBA00023134"/>
    </source>
</evidence>
<evidence type="ECO:0000259" key="17">
    <source>
        <dbReference type="Pfam" id="PF00697"/>
    </source>
</evidence>
<evidence type="ECO:0000256" key="11">
    <source>
        <dbReference type="ARBA" id="ARBA00022741"/>
    </source>
</evidence>
<dbReference type="InterPro" id="IPR029057">
    <property type="entry name" value="PRTase-like"/>
</dbReference>
<dbReference type="GO" id="GO:0004640">
    <property type="term" value="F:phosphoribosylanthranilate isomerase activity"/>
    <property type="evidence" value="ECO:0007669"/>
    <property type="project" value="UniProtKB-UniRule"/>
</dbReference>
<keyword evidence="14 16" id="KW-0057">Aromatic amino acid biosynthesis</keyword>
<evidence type="ECO:0000256" key="8">
    <source>
        <dbReference type="ARBA" id="ARBA00022605"/>
    </source>
</evidence>
<dbReference type="NCBIfam" id="NF001097">
    <property type="entry name" value="PRK00129.1"/>
    <property type="match status" value="1"/>
</dbReference>
<dbReference type="Pfam" id="PF00697">
    <property type="entry name" value="PRAI"/>
    <property type="match status" value="1"/>
</dbReference>
<keyword evidence="8 16" id="KW-0028">Amino-acid biosynthesis</keyword>
<dbReference type="EC" id="5.3.1.24" evidence="16"/>
<dbReference type="FunFam" id="3.40.50.2020:FF:000023">
    <property type="entry name" value="Probable uracil phosphoribosyltransferase"/>
    <property type="match status" value="1"/>
</dbReference>
<evidence type="ECO:0000256" key="7">
    <source>
        <dbReference type="ARBA" id="ARBA00022533"/>
    </source>
</evidence>
<dbReference type="PANTHER" id="PTHR42894">
    <property type="entry name" value="N-(5'-PHOSPHORIBOSYL)ANTHRANILATE ISOMERASE"/>
    <property type="match status" value="1"/>
</dbReference>
<dbReference type="PANTHER" id="PTHR42894:SF1">
    <property type="entry name" value="N-(5'-PHOSPHORIBOSYL)ANTHRANILATE ISOMERASE"/>
    <property type="match status" value="1"/>
</dbReference>
<dbReference type="Pfam" id="PF14681">
    <property type="entry name" value="UPRTase"/>
    <property type="match status" value="1"/>
</dbReference>
<dbReference type="GO" id="GO:0016757">
    <property type="term" value="F:glycosyltransferase activity"/>
    <property type="evidence" value="ECO:0007669"/>
    <property type="project" value="UniProtKB-KW"/>
</dbReference>
<evidence type="ECO:0000256" key="6">
    <source>
        <dbReference type="ARBA" id="ARBA00022272"/>
    </source>
</evidence>
<dbReference type="InterPro" id="IPR013785">
    <property type="entry name" value="Aldolase_TIM"/>
</dbReference>